<dbReference type="Pfam" id="PF00221">
    <property type="entry name" value="Lyase_aromatic"/>
    <property type="match status" value="1"/>
</dbReference>
<keyword evidence="3" id="KW-0614">Plasmid</keyword>
<dbReference type="Gene3D" id="1.10.275.10">
    <property type="entry name" value="Fumarase/aspartase (N-terminal domain)"/>
    <property type="match status" value="1"/>
</dbReference>
<name>A0A7G7BWI3_9ACTN</name>
<accession>A0A7G7BWI3</accession>
<evidence type="ECO:0000313" key="3">
    <source>
        <dbReference type="EMBL" id="QNE79698.1"/>
    </source>
</evidence>
<dbReference type="KEGG" id="sfiy:F0344_34895"/>
<protein>
    <recommendedName>
        <fullName evidence="5">Aromatic amino acid lyase</fullName>
    </recommendedName>
</protein>
<sequence length="168" mass="18109">MRAGTPRPERRGQGARRQGGAGGSRPPGRADRRGDTVRRRRGGADRHRRGERGPGRSDPQPQHRHRTAVPRGRARVIVVAQLCSLAKGYSAVRPVVLERLAGHLNHRLAPAVPEVGSLGAGGDTTPLAHVASTLIGEGHSGGTGWCTTSSGPWFRCWEWTARWSRTSN</sequence>
<dbReference type="SUPFAM" id="SSF48557">
    <property type="entry name" value="L-aspartase-like"/>
    <property type="match status" value="1"/>
</dbReference>
<keyword evidence="4" id="KW-1185">Reference proteome</keyword>
<dbReference type="EMBL" id="CP045703">
    <property type="protein sequence ID" value="QNE79698.1"/>
    <property type="molecule type" value="Genomic_DNA"/>
</dbReference>
<organism evidence="3 4">
    <name type="scientific">Streptomyces finlayi</name>
    <dbReference type="NCBI Taxonomy" id="67296"/>
    <lineage>
        <taxon>Bacteria</taxon>
        <taxon>Bacillati</taxon>
        <taxon>Actinomycetota</taxon>
        <taxon>Actinomycetes</taxon>
        <taxon>Kitasatosporales</taxon>
        <taxon>Streptomycetaceae</taxon>
        <taxon>Streptomyces</taxon>
    </lineage>
</organism>
<gene>
    <name evidence="3" type="ORF">F0344_34895</name>
</gene>
<keyword evidence="1" id="KW-0456">Lyase</keyword>
<dbReference type="InterPro" id="IPR008948">
    <property type="entry name" value="L-Aspartase-like"/>
</dbReference>
<proteinExistence type="predicted"/>
<dbReference type="InterPro" id="IPR024083">
    <property type="entry name" value="Fumarase/histidase_N"/>
</dbReference>
<dbReference type="GO" id="GO:0016841">
    <property type="term" value="F:ammonia-lyase activity"/>
    <property type="evidence" value="ECO:0007669"/>
    <property type="project" value="UniProtKB-ARBA"/>
</dbReference>
<dbReference type="Proteomes" id="UP000515307">
    <property type="component" value="Plasmid unnamed1"/>
</dbReference>
<feature type="region of interest" description="Disordered" evidence="2">
    <location>
        <begin position="1"/>
        <end position="71"/>
    </location>
</feature>
<reference evidence="4" key="1">
    <citation type="submission" date="2019-10" db="EMBL/GenBank/DDBJ databases">
        <title>Antimicrobial potential of Antarctic Bacteria.</title>
        <authorList>
            <person name="Benaud N."/>
            <person name="Edwards R.J."/>
            <person name="Ferrari B.C."/>
        </authorList>
    </citation>
    <scope>NUCLEOTIDE SEQUENCE [LARGE SCALE GENOMIC DNA]</scope>
    <source>
        <strain evidence="4">NBSH44</strain>
        <plasmid evidence="4">unnamed1</plasmid>
    </source>
</reference>
<evidence type="ECO:0008006" key="5">
    <source>
        <dbReference type="Google" id="ProtNLM"/>
    </source>
</evidence>
<dbReference type="InterPro" id="IPR001106">
    <property type="entry name" value="Aromatic_Lyase"/>
</dbReference>
<evidence type="ECO:0000256" key="2">
    <source>
        <dbReference type="SAM" id="MobiDB-lite"/>
    </source>
</evidence>
<evidence type="ECO:0000313" key="4">
    <source>
        <dbReference type="Proteomes" id="UP000515307"/>
    </source>
</evidence>
<feature type="compositionally biased region" description="Basic residues" evidence="2">
    <location>
        <begin position="62"/>
        <end position="71"/>
    </location>
</feature>
<evidence type="ECO:0000256" key="1">
    <source>
        <dbReference type="ARBA" id="ARBA00023239"/>
    </source>
</evidence>
<dbReference type="AlphaFoldDB" id="A0A7G7BWI3"/>
<dbReference type="PANTHER" id="PTHR10362">
    <property type="entry name" value="HISTIDINE AMMONIA-LYASE"/>
    <property type="match status" value="1"/>
</dbReference>
<feature type="compositionally biased region" description="Basic and acidic residues" evidence="2">
    <location>
        <begin position="28"/>
        <end position="45"/>
    </location>
</feature>
<geneLocation type="plasmid" evidence="3 4">
    <name>unnamed1</name>
</geneLocation>